<keyword evidence="9 10" id="KW-0464">Manganese</keyword>
<feature type="binding site" evidence="10">
    <location>
        <position position="166"/>
    </location>
    <ligand>
        <name>substrate</name>
    </ligand>
</feature>
<dbReference type="EMBL" id="CP011797">
    <property type="protein sequence ID" value="ATX76818.1"/>
    <property type="molecule type" value="Genomic_DNA"/>
</dbReference>
<feature type="binding site" evidence="10">
    <location>
        <position position="128"/>
    </location>
    <ligand>
        <name>substrate</name>
    </ligand>
</feature>
<keyword evidence="6 10" id="KW-0378">Hydrolase</keyword>
<dbReference type="PANTHER" id="PTHR34990">
    <property type="entry name" value="UDP-2,3-DIACYLGLUCOSAMINE HYDROLASE-RELATED"/>
    <property type="match status" value="1"/>
</dbReference>
<dbReference type="GO" id="GO:0030145">
    <property type="term" value="F:manganese ion binding"/>
    <property type="evidence" value="ECO:0007669"/>
    <property type="project" value="UniProtKB-UniRule"/>
</dbReference>
<dbReference type="KEGG" id="rfo:REIFOR_01676"/>
<gene>
    <name evidence="10" type="primary">lpxH</name>
    <name evidence="12" type="ORF">REIFOR_01676</name>
</gene>
<proteinExistence type="inferred from homology"/>
<dbReference type="Pfam" id="PF00149">
    <property type="entry name" value="Metallophos"/>
    <property type="match status" value="1"/>
</dbReference>
<dbReference type="CDD" id="cd07398">
    <property type="entry name" value="MPP_YbbF-LpxH"/>
    <property type="match status" value="1"/>
</dbReference>
<dbReference type="InterPro" id="IPR029052">
    <property type="entry name" value="Metallo-depent_PP-like"/>
</dbReference>
<keyword evidence="3 10" id="KW-0997">Cell inner membrane</keyword>
<dbReference type="Gene3D" id="3.60.21.10">
    <property type="match status" value="1"/>
</dbReference>
<dbReference type="NCBIfam" id="TIGR01854">
    <property type="entry name" value="lipid_A_lpxH"/>
    <property type="match status" value="1"/>
</dbReference>
<feature type="binding site" evidence="10">
    <location>
        <begin position="85"/>
        <end position="86"/>
    </location>
    <ligand>
        <name>substrate</name>
    </ligand>
</feature>
<feature type="binding site" evidence="10">
    <location>
        <position position="173"/>
    </location>
    <ligand>
        <name>substrate</name>
    </ligand>
</feature>
<dbReference type="EC" id="3.6.1.54" evidence="10"/>
<keyword evidence="1 10" id="KW-1003">Cell membrane</keyword>
<evidence type="ECO:0000256" key="8">
    <source>
        <dbReference type="ARBA" id="ARBA00023136"/>
    </source>
</evidence>
<evidence type="ECO:0000256" key="3">
    <source>
        <dbReference type="ARBA" id="ARBA00022519"/>
    </source>
</evidence>
<feature type="binding site" evidence="10">
    <location>
        <position position="85"/>
    </location>
    <ligand>
        <name>Mn(2+)</name>
        <dbReference type="ChEBI" id="CHEBI:29035"/>
        <label>2</label>
    </ligand>
</feature>
<dbReference type="AlphaFoldDB" id="A0A2K8KPZ3"/>
<feature type="binding site" evidence="10">
    <location>
        <position position="13"/>
    </location>
    <ligand>
        <name>Mn(2+)</name>
        <dbReference type="ChEBI" id="CHEBI:29035"/>
        <label>1</label>
    </ligand>
</feature>
<dbReference type="InterPro" id="IPR004843">
    <property type="entry name" value="Calcineurin-like_PHP"/>
</dbReference>
<keyword evidence="5 10" id="KW-0479">Metal-binding</keyword>
<dbReference type="GO" id="GO:0005737">
    <property type="term" value="C:cytoplasm"/>
    <property type="evidence" value="ECO:0007669"/>
    <property type="project" value="InterPro"/>
</dbReference>
<feature type="binding site" evidence="10">
    <location>
        <position position="202"/>
    </location>
    <ligand>
        <name>Mn(2+)</name>
        <dbReference type="ChEBI" id="CHEBI:29035"/>
        <label>1</label>
    </ligand>
</feature>
<dbReference type="PANTHER" id="PTHR34990:SF1">
    <property type="entry name" value="UDP-2,3-DIACYLGLUCOSAMINE HYDROLASE"/>
    <property type="match status" value="1"/>
</dbReference>
<keyword evidence="4 10" id="KW-0441">Lipid A biosynthesis</keyword>
<comment type="subcellular location">
    <subcellularLocation>
        <location evidence="10">Cell inner membrane</location>
        <topology evidence="10">Peripheral membrane protein</topology>
        <orientation evidence="10">Cytoplasmic side</orientation>
    </subcellularLocation>
</comment>
<evidence type="ECO:0000256" key="4">
    <source>
        <dbReference type="ARBA" id="ARBA00022556"/>
    </source>
</evidence>
<feature type="domain" description="Calcineurin-like phosphoesterase" evidence="11">
    <location>
        <begin position="9"/>
        <end position="203"/>
    </location>
</feature>
<feature type="binding site" evidence="10">
    <location>
        <position position="46"/>
    </location>
    <ligand>
        <name>Mn(2+)</name>
        <dbReference type="ChEBI" id="CHEBI:29035"/>
        <label>2</label>
    </ligand>
</feature>
<evidence type="ECO:0000256" key="10">
    <source>
        <dbReference type="HAMAP-Rule" id="MF_00575"/>
    </source>
</evidence>
<evidence type="ECO:0000256" key="2">
    <source>
        <dbReference type="ARBA" id="ARBA00022516"/>
    </source>
</evidence>
<dbReference type="GO" id="GO:0008758">
    <property type="term" value="F:UDP-2,3-diacylglucosamine hydrolase activity"/>
    <property type="evidence" value="ECO:0007669"/>
    <property type="project" value="UniProtKB-UniRule"/>
</dbReference>
<dbReference type="SUPFAM" id="SSF56300">
    <property type="entry name" value="Metallo-dependent phosphatases"/>
    <property type="match status" value="1"/>
</dbReference>
<feature type="binding site" evidence="10">
    <location>
        <position position="46"/>
    </location>
    <ligand>
        <name>Mn(2+)</name>
        <dbReference type="ChEBI" id="CHEBI:29035"/>
        <label>1</label>
    </ligand>
</feature>
<evidence type="ECO:0000256" key="5">
    <source>
        <dbReference type="ARBA" id="ARBA00022723"/>
    </source>
</evidence>
<accession>A0A2K8KPZ3</accession>
<evidence type="ECO:0000256" key="9">
    <source>
        <dbReference type="ARBA" id="ARBA00023211"/>
    </source>
</evidence>
<feature type="binding site" evidence="10">
    <location>
        <position position="15"/>
    </location>
    <ligand>
        <name>Mn(2+)</name>
        <dbReference type="ChEBI" id="CHEBI:29035"/>
        <label>1</label>
    </ligand>
</feature>
<comment type="function">
    <text evidence="10">Hydrolyzes the pyrophosphate bond of UDP-2,3-diacylglucosamine to yield 2,3-diacylglucosamine 1-phosphate (lipid X) and UMP by catalyzing the attack of water at the alpha-P atom. Involved in the biosynthesis of lipid A, a phosphorylated glycolipid that anchors the lipopolysaccharide to the outer membrane of the cell.</text>
</comment>
<evidence type="ECO:0000313" key="13">
    <source>
        <dbReference type="Proteomes" id="UP000229757"/>
    </source>
</evidence>
<dbReference type="RefSeq" id="WP_100257129.1">
    <property type="nucleotide sequence ID" value="NZ_CP011797.1"/>
</dbReference>
<feature type="binding site" evidence="10">
    <location>
        <position position="200"/>
    </location>
    <ligand>
        <name>Mn(2+)</name>
        <dbReference type="ChEBI" id="CHEBI:29035"/>
        <label>2</label>
    </ligand>
</feature>
<comment type="caution">
    <text evidence="10">Lacks conserved residue(s) required for the propagation of feature annotation.</text>
</comment>
<dbReference type="HAMAP" id="MF_00575">
    <property type="entry name" value="LpxH"/>
    <property type="match status" value="1"/>
</dbReference>
<evidence type="ECO:0000313" key="12">
    <source>
        <dbReference type="EMBL" id="ATX76818.1"/>
    </source>
</evidence>
<comment type="catalytic activity">
    <reaction evidence="10">
        <text>UDP-2-N,3-O-bis[(3R)-3-hydroxytetradecanoyl]-alpha-D-glucosamine + H2O = 2-N,3-O-bis[(3R)-3-hydroxytetradecanoyl]-alpha-D-glucosaminyl 1-phosphate + UMP + 2 H(+)</text>
        <dbReference type="Rhea" id="RHEA:25213"/>
        <dbReference type="ChEBI" id="CHEBI:15377"/>
        <dbReference type="ChEBI" id="CHEBI:15378"/>
        <dbReference type="ChEBI" id="CHEBI:57865"/>
        <dbReference type="ChEBI" id="CHEBI:57957"/>
        <dbReference type="ChEBI" id="CHEBI:78847"/>
        <dbReference type="EC" id="3.6.1.54"/>
    </reaction>
</comment>
<keyword evidence="2 10" id="KW-0444">Lipid biosynthesis</keyword>
<protein>
    <recommendedName>
        <fullName evidence="10">UDP-2,3-diacylglucosamine hydrolase</fullName>
        <ecNumber evidence="10">3.6.1.54</ecNumber>
    </recommendedName>
    <alternativeName>
        <fullName evidence="10">UDP-2,3-diacylglucosamine diphosphatase</fullName>
    </alternativeName>
</protein>
<comment type="cofactor">
    <cofactor evidence="10">
        <name>Mn(2+)</name>
        <dbReference type="ChEBI" id="CHEBI:29035"/>
    </cofactor>
    <text evidence="10">Binds 2 Mn(2+) ions per subunit in a binuclear metal center.</text>
</comment>
<name>A0A2K8KPZ3_9GAMM</name>
<dbReference type="Proteomes" id="UP000229757">
    <property type="component" value="Chromosome"/>
</dbReference>
<comment type="pathway">
    <text evidence="10">Glycolipid biosynthesis; lipid IV(A) biosynthesis; lipid IV(A) from (3R)-3-hydroxytetradecanoyl-[acyl-carrier-protein] and UDP-N-acetyl-alpha-D-glucosamine: step 4/6.</text>
</comment>
<comment type="similarity">
    <text evidence="10">Belongs to the LpxH family.</text>
</comment>
<keyword evidence="8 10" id="KW-0472">Membrane</keyword>
<dbReference type="UniPathway" id="UPA00359">
    <property type="reaction ID" value="UER00480"/>
</dbReference>
<dbReference type="InterPro" id="IPR010138">
    <property type="entry name" value="UDP-diacylglucosamine_Hdrlase"/>
</dbReference>
<feature type="binding site" evidence="10">
    <location>
        <position position="200"/>
    </location>
    <ligand>
        <name>substrate</name>
    </ligand>
</feature>
<sequence length="250" mass="28629">MIQSFENALFISDIHLTEDRPDVVRAFFDFLRWIPESTEALFILGDFFEYWVGDDATSDLANQVAIALAHIANSAQIQIFFVAGNRDFALGKRYASRCQMTVLADESHFKIANRQVVVTHGDQYCSDDVSYQRFRAVIRHPLVLSALLGLPKKYRVRLAESLRARSKFRFQTNPVYIDVNEQTIAAAFARLGCQLMIHGHTHRADIHTYEHDKAMHTRLVLGDWHHLGWYAQLNATGHSLHQFAIAQPVF</sequence>
<dbReference type="NCBIfam" id="NF003743">
    <property type="entry name" value="PRK05340.1"/>
    <property type="match status" value="1"/>
</dbReference>
<evidence type="ECO:0000256" key="1">
    <source>
        <dbReference type="ARBA" id="ARBA00022475"/>
    </source>
</evidence>
<feature type="binding site" evidence="10">
    <location>
        <position position="120"/>
    </location>
    <ligand>
        <name>Mn(2+)</name>
        <dbReference type="ChEBI" id="CHEBI:29035"/>
        <label>2</label>
    </ligand>
</feature>
<evidence type="ECO:0000259" key="11">
    <source>
        <dbReference type="Pfam" id="PF00149"/>
    </source>
</evidence>
<dbReference type="OrthoDB" id="9783283at2"/>
<evidence type="ECO:0000256" key="6">
    <source>
        <dbReference type="ARBA" id="ARBA00022801"/>
    </source>
</evidence>
<organism evidence="12 13">
    <name type="scientific">Reinekea forsetii</name>
    <dbReference type="NCBI Taxonomy" id="1336806"/>
    <lineage>
        <taxon>Bacteria</taxon>
        <taxon>Pseudomonadati</taxon>
        <taxon>Pseudomonadota</taxon>
        <taxon>Gammaproteobacteria</taxon>
        <taxon>Oceanospirillales</taxon>
        <taxon>Saccharospirillaceae</taxon>
        <taxon>Reinekea</taxon>
    </lineage>
</organism>
<evidence type="ECO:0000256" key="7">
    <source>
        <dbReference type="ARBA" id="ARBA00023098"/>
    </source>
</evidence>
<dbReference type="GO" id="GO:0009245">
    <property type="term" value="P:lipid A biosynthetic process"/>
    <property type="evidence" value="ECO:0007669"/>
    <property type="project" value="UniProtKB-UniRule"/>
</dbReference>
<dbReference type="InterPro" id="IPR043461">
    <property type="entry name" value="LpxH-like"/>
</dbReference>
<reference evidence="12 13" key="1">
    <citation type="journal article" date="2017" name="Environ. Microbiol.">
        <title>Genomic and physiological analyses of 'Reinekea forsetii' reveal a versatile opportunistic lifestyle during spring algae blooms.</title>
        <authorList>
            <person name="Avci B."/>
            <person name="Hahnke R.L."/>
            <person name="Chafee M."/>
            <person name="Fischer T."/>
            <person name="Gruber-Vodicka H."/>
            <person name="Tegetmeyer H.E."/>
            <person name="Harder J."/>
            <person name="Fuchs B.M."/>
            <person name="Amann R.I."/>
            <person name="Teeling H."/>
        </authorList>
    </citation>
    <scope>NUCLEOTIDE SEQUENCE [LARGE SCALE GENOMIC DNA]</scope>
    <source>
        <strain evidence="12 13">Hel1_31_D35</strain>
    </source>
</reference>
<dbReference type="GO" id="GO:0019897">
    <property type="term" value="C:extrinsic component of plasma membrane"/>
    <property type="evidence" value="ECO:0007669"/>
    <property type="project" value="UniProtKB-UniRule"/>
</dbReference>
<keyword evidence="7 10" id="KW-0443">Lipid metabolism</keyword>
<keyword evidence="13" id="KW-1185">Reference proteome</keyword>